<evidence type="ECO:0000313" key="3">
    <source>
        <dbReference type="Proteomes" id="UP000326396"/>
    </source>
</evidence>
<evidence type="ECO:0000313" key="2">
    <source>
        <dbReference type="EMBL" id="KAD7480094.1"/>
    </source>
</evidence>
<feature type="compositionally biased region" description="Pro residues" evidence="1">
    <location>
        <begin position="147"/>
        <end position="159"/>
    </location>
</feature>
<accession>A0A5N6Q5W4</accession>
<dbReference type="Proteomes" id="UP000326396">
    <property type="component" value="Linkage Group LG1"/>
</dbReference>
<organism evidence="2 3">
    <name type="scientific">Mikania micrantha</name>
    <name type="common">bitter vine</name>
    <dbReference type="NCBI Taxonomy" id="192012"/>
    <lineage>
        <taxon>Eukaryota</taxon>
        <taxon>Viridiplantae</taxon>
        <taxon>Streptophyta</taxon>
        <taxon>Embryophyta</taxon>
        <taxon>Tracheophyta</taxon>
        <taxon>Spermatophyta</taxon>
        <taxon>Magnoliopsida</taxon>
        <taxon>eudicotyledons</taxon>
        <taxon>Gunneridae</taxon>
        <taxon>Pentapetalae</taxon>
        <taxon>asterids</taxon>
        <taxon>campanulids</taxon>
        <taxon>Asterales</taxon>
        <taxon>Asteraceae</taxon>
        <taxon>Asteroideae</taxon>
        <taxon>Heliantheae alliance</taxon>
        <taxon>Eupatorieae</taxon>
        <taxon>Mikania</taxon>
    </lineage>
</organism>
<evidence type="ECO:0008006" key="4">
    <source>
        <dbReference type="Google" id="ProtNLM"/>
    </source>
</evidence>
<reference evidence="2 3" key="1">
    <citation type="submission" date="2019-05" db="EMBL/GenBank/DDBJ databases">
        <title>Mikania micrantha, genome provides insights into the molecular mechanism of rapid growth.</title>
        <authorList>
            <person name="Liu B."/>
        </authorList>
    </citation>
    <scope>NUCLEOTIDE SEQUENCE [LARGE SCALE GENOMIC DNA]</scope>
    <source>
        <strain evidence="2">NLD-2019</strain>
        <tissue evidence="2">Leaf</tissue>
    </source>
</reference>
<comment type="caution">
    <text evidence="2">The sequence shown here is derived from an EMBL/GenBank/DDBJ whole genome shotgun (WGS) entry which is preliminary data.</text>
</comment>
<feature type="region of interest" description="Disordered" evidence="1">
    <location>
        <begin position="129"/>
        <end position="168"/>
    </location>
</feature>
<dbReference type="EMBL" id="SZYD01000001">
    <property type="protein sequence ID" value="KAD7480094.1"/>
    <property type="molecule type" value="Genomic_DNA"/>
</dbReference>
<gene>
    <name evidence="2" type="ORF">E3N88_03230</name>
</gene>
<name>A0A5N6Q5W4_9ASTR</name>
<dbReference type="AlphaFoldDB" id="A0A5N6Q5W4"/>
<evidence type="ECO:0000256" key="1">
    <source>
        <dbReference type="SAM" id="MobiDB-lite"/>
    </source>
</evidence>
<sequence>MKTPMTITVQIDQFCNCEGCIKKVKKAVGKPDVKFLAMDPDLGKFRILTTVDPNTIKRNLNNMFSKKNIIVSQEINNPYPLNPYPLHVPDVDAIAKALVTMSQVKGLDSVEYTQSNTFKLNFTKPTLSSRPPTVQYLGASNGDPPEDAPPLPLPPPPPQTNIRPSAPRFPRPHIWFMGTLQKSDMDTTRTIHMVVATLFE</sequence>
<protein>
    <recommendedName>
        <fullName evidence="4">HMA domain-containing protein</fullName>
    </recommendedName>
</protein>
<keyword evidence="3" id="KW-1185">Reference proteome</keyword>
<proteinExistence type="predicted"/>
<dbReference type="OrthoDB" id="1728808at2759"/>